<evidence type="ECO:0000313" key="5">
    <source>
        <dbReference type="Proteomes" id="UP000005013"/>
    </source>
</evidence>
<dbReference type="KEGG" id="hcm:HCD_08205"/>
<organism evidence="4 5">
    <name type="scientific">Helicobacter cetorum (strain ATCC BAA-540 / CCUG 52418 / MIT 99-5656)</name>
    <dbReference type="NCBI Taxonomy" id="1163745"/>
    <lineage>
        <taxon>Bacteria</taxon>
        <taxon>Pseudomonadati</taxon>
        <taxon>Campylobacterota</taxon>
        <taxon>Epsilonproteobacteria</taxon>
        <taxon>Campylobacterales</taxon>
        <taxon>Helicobacteraceae</taxon>
        <taxon>Helicobacter</taxon>
    </lineage>
</organism>
<protein>
    <submittedName>
        <fullName evidence="4">Crispr-associated protein, csm1 family</fullName>
    </submittedName>
</protein>
<dbReference type="GO" id="GO:0000166">
    <property type="term" value="F:nucleotide binding"/>
    <property type="evidence" value="ECO:0007669"/>
    <property type="project" value="UniProtKB-KW"/>
</dbReference>
<dbReference type="PATRIC" id="fig|1163745.3.peg.1740"/>
<reference evidence="4 5" key="1">
    <citation type="journal article" date="2013" name="PLoS ONE">
        <title>Sequence Divergence and Conservation in Genomes ofHelicobacter cetorum Strains from a Dolphin and a Whale.</title>
        <authorList>
            <person name="Kersulyte D."/>
            <person name="Rossi M."/>
            <person name="Berg D.E."/>
        </authorList>
    </citation>
    <scope>NUCLEOTIDE SEQUENCE [LARGE SCALE GENOMIC DNA]</scope>
    <source>
        <strain evidence="4 5">MIT 99-5656</strain>
    </source>
</reference>
<dbReference type="AlphaFoldDB" id="I0EUK6"/>
<dbReference type="InterPro" id="IPR052117">
    <property type="entry name" value="Cas10/Csm1_subtype-III-A"/>
</dbReference>
<dbReference type="PROSITE" id="PS50887">
    <property type="entry name" value="GGDEF"/>
    <property type="match status" value="1"/>
</dbReference>
<dbReference type="HOGENOM" id="CLU_2770203_0_0_7"/>
<dbReference type="InterPro" id="IPR000160">
    <property type="entry name" value="GGDEF_dom"/>
</dbReference>
<dbReference type="eggNOG" id="COG1353">
    <property type="taxonomic scope" value="Bacteria"/>
</dbReference>
<dbReference type="OrthoDB" id="9768769at2"/>
<dbReference type="Pfam" id="PF22335">
    <property type="entry name" value="Cas10-Cmr2_palm2"/>
    <property type="match status" value="1"/>
</dbReference>
<evidence type="ECO:0000259" key="3">
    <source>
        <dbReference type="PROSITE" id="PS50887"/>
    </source>
</evidence>
<dbReference type="InterPro" id="IPR043128">
    <property type="entry name" value="Rev_trsase/Diguanyl_cyclase"/>
</dbReference>
<dbReference type="Gene3D" id="3.30.70.270">
    <property type="match status" value="1"/>
</dbReference>
<gene>
    <name evidence="4" type="ordered locus">HCD_08205</name>
</gene>
<dbReference type="PANTHER" id="PTHR36528:SF1">
    <property type="entry name" value="CRISPR SYSTEM SINGLE-STRAND-SPECIFIC DEOXYRIBONUCLEASE CAS10_CSM1 (SUBTYPE III-A)"/>
    <property type="match status" value="1"/>
</dbReference>
<dbReference type="Proteomes" id="UP000005013">
    <property type="component" value="Chromosome"/>
</dbReference>
<feature type="domain" description="GGDEF" evidence="3">
    <location>
        <begin position="1"/>
        <end position="69"/>
    </location>
</feature>
<dbReference type="InterPro" id="IPR054767">
    <property type="entry name" value="Cas10-Cmr2_palm2"/>
</dbReference>
<evidence type="ECO:0000313" key="4">
    <source>
        <dbReference type="EMBL" id="AFI06625.1"/>
    </source>
</evidence>
<dbReference type="GO" id="GO:0051607">
    <property type="term" value="P:defense response to virus"/>
    <property type="evidence" value="ECO:0007669"/>
    <property type="project" value="UniProtKB-KW"/>
</dbReference>
<keyword evidence="5" id="KW-1185">Reference proteome</keyword>
<proteinExistence type="predicted"/>
<accession>I0EUK6</accession>
<keyword evidence="2" id="KW-0051">Antiviral defense</keyword>
<dbReference type="PANTHER" id="PTHR36528">
    <property type="entry name" value="CRISPR SYSTEM SINGLE-STRAND-SPECIFIC DEOXYRIBONUCLEASE CAS10/CSM1 (SUBTYPE III-A)"/>
    <property type="match status" value="1"/>
</dbReference>
<evidence type="ECO:0000256" key="1">
    <source>
        <dbReference type="ARBA" id="ARBA00022741"/>
    </source>
</evidence>
<name>I0EUK6_HELCM</name>
<evidence type="ECO:0000256" key="2">
    <source>
        <dbReference type="ARBA" id="ARBA00023118"/>
    </source>
</evidence>
<dbReference type="EMBL" id="CP003481">
    <property type="protein sequence ID" value="AFI06625.1"/>
    <property type="molecule type" value="Genomic_DNA"/>
</dbReference>
<dbReference type="STRING" id="1163745.HCD_08205"/>
<sequence length="69" mass="7885">MEEKFPNTYMVFAGGDDLFLVVTWNEVLDLARQIRKYFRSFVNNKLSVSFGICIAKSNTPISYLAQASE</sequence>
<keyword evidence="1" id="KW-0547">Nucleotide-binding</keyword>